<keyword evidence="2" id="KW-1185">Reference proteome</keyword>
<reference evidence="1 2" key="1">
    <citation type="submission" date="2019-05" db="EMBL/GenBank/DDBJ databases">
        <authorList>
            <person name="Farhan Ul Haque M."/>
        </authorList>
    </citation>
    <scope>NUCLEOTIDE SEQUENCE [LARGE SCALE GENOMIC DNA]</scope>
    <source>
        <strain evidence="1">2</strain>
    </source>
</reference>
<comment type="caution">
    <text evidence="1">The sequence shown here is derived from an EMBL/GenBank/DDBJ whole genome shotgun (WGS) entry which is preliminary data.</text>
</comment>
<organism evidence="1 2">
    <name type="scientific">Methylocella tundrae</name>
    <dbReference type="NCBI Taxonomy" id="227605"/>
    <lineage>
        <taxon>Bacteria</taxon>
        <taxon>Pseudomonadati</taxon>
        <taxon>Pseudomonadota</taxon>
        <taxon>Alphaproteobacteria</taxon>
        <taxon>Hyphomicrobiales</taxon>
        <taxon>Beijerinckiaceae</taxon>
        <taxon>Methylocella</taxon>
    </lineage>
</organism>
<dbReference type="AlphaFoldDB" id="A0A8B6M367"/>
<proteinExistence type="predicted"/>
<gene>
    <name evidence="1" type="ORF">MPC4_110113</name>
</gene>
<protein>
    <submittedName>
        <fullName evidence="1">Uncharacterized protein</fullName>
    </submittedName>
</protein>
<dbReference type="Proteomes" id="UP000485880">
    <property type="component" value="Unassembled WGS sequence"/>
</dbReference>
<name>A0A8B6M367_METTU</name>
<evidence type="ECO:0000313" key="1">
    <source>
        <dbReference type="EMBL" id="VTZ48813.1"/>
    </source>
</evidence>
<sequence length="26" mass="2854">MIKEFAISWRPNLGLASKPQGPIGDK</sequence>
<accession>A0A8B6M367</accession>
<dbReference type="EMBL" id="CABFMQ020000013">
    <property type="protein sequence ID" value="VTZ48813.1"/>
    <property type="molecule type" value="Genomic_DNA"/>
</dbReference>
<evidence type="ECO:0000313" key="2">
    <source>
        <dbReference type="Proteomes" id="UP000485880"/>
    </source>
</evidence>